<dbReference type="AlphaFoldDB" id="A0A479ZTP6"/>
<evidence type="ECO:0000313" key="1">
    <source>
        <dbReference type="EMBL" id="GCL34833.1"/>
    </source>
</evidence>
<reference evidence="2" key="1">
    <citation type="submission" date="2019-02" db="EMBL/GenBank/DDBJ databases">
        <title>Draft genome sequence of Planktothrix agardhii NIES-905.</title>
        <authorList>
            <person name="Yamaguchi H."/>
            <person name="Suzuki S."/>
            <person name="Kawachi M."/>
        </authorList>
    </citation>
    <scope>NUCLEOTIDE SEQUENCE [LARGE SCALE GENOMIC DNA]</scope>
    <source>
        <strain evidence="2">CCAP 1459/11A</strain>
    </source>
</reference>
<dbReference type="Proteomes" id="UP000299794">
    <property type="component" value="Unassembled WGS sequence"/>
</dbReference>
<organism evidence="1 2">
    <name type="scientific">Planktothrix agardhii CCAP 1459/11A</name>
    <dbReference type="NCBI Taxonomy" id="282420"/>
    <lineage>
        <taxon>Bacteria</taxon>
        <taxon>Bacillati</taxon>
        <taxon>Cyanobacteriota</taxon>
        <taxon>Cyanophyceae</taxon>
        <taxon>Oscillatoriophycideae</taxon>
        <taxon>Oscillatoriales</taxon>
        <taxon>Microcoleaceae</taxon>
        <taxon>Planktothrix</taxon>
    </lineage>
</organism>
<comment type="caution">
    <text evidence="1">The sequence shown here is derived from an EMBL/GenBank/DDBJ whole genome shotgun (WGS) entry which is preliminary data.</text>
</comment>
<dbReference type="RefSeq" id="WP_052338542.1">
    <property type="nucleotide sequence ID" value="NZ_BJCD01000026.1"/>
</dbReference>
<protein>
    <submittedName>
        <fullName evidence="1">Uncharacterized protein</fullName>
    </submittedName>
</protein>
<sequence length="282" mass="33301">MTNIDYERIYKLTFHKQWSELLELVYQYSKAASSDELVMRAVKTFEDEFFEELDKGIENDNIQSVLENILLLDKGRIYKLSEDRSCRIVVELVKIYSKQGFGEKAYEYAKLCPKHEICAEIINIHQESLPKILEHSQSNQIRVTQNRDIASVNCTTSLFKSNQEIEFFMGVREVFQMFVVYPNVALSCVIDFEKIKNGLSQEERSFFFRGIIDCVVFDQHNNYKPTKFFELDSSYHDSFEQQKRDNYKDKIFGLAGQKLYRIRKISDNQGRSEFMKLIKEIV</sequence>
<accession>A0A479ZTP6</accession>
<proteinExistence type="predicted"/>
<name>A0A479ZTP6_PLAAG</name>
<evidence type="ECO:0000313" key="2">
    <source>
        <dbReference type="Proteomes" id="UP000299794"/>
    </source>
</evidence>
<gene>
    <name evidence="1" type="ORF">PA905_18130</name>
</gene>
<dbReference type="EMBL" id="BJCD01000026">
    <property type="protein sequence ID" value="GCL34833.1"/>
    <property type="molecule type" value="Genomic_DNA"/>
</dbReference>